<evidence type="ECO:0000313" key="6">
    <source>
        <dbReference type="EMBL" id="CAG9332393.1"/>
    </source>
</evidence>
<dbReference type="SUPFAM" id="SSF54001">
    <property type="entry name" value="Cysteine proteinases"/>
    <property type="match status" value="1"/>
</dbReference>
<keyword evidence="3" id="KW-0378">Hydrolase</keyword>
<evidence type="ECO:0000259" key="5">
    <source>
        <dbReference type="Pfam" id="PF02902"/>
    </source>
</evidence>
<evidence type="ECO:0000256" key="2">
    <source>
        <dbReference type="ARBA" id="ARBA00022670"/>
    </source>
</evidence>
<comment type="similarity">
    <text evidence="1">Belongs to the peptidase C48 family.</text>
</comment>
<evidence type="ECO:0000313" key="7">
    <source>
        <dbReference type="Proteomes" id="UP001162131"/>
    </source>
</evidence>
<sequence length="348" mass="40352">MKSDEQCILDIACLRRSSIPYMYPSPAPKRPRADSESVCGSSKTDKKTAYERIRMKRNLLLHSLPQFMKHSEDQAKKTQRNLGIEQYLQNLPALNTKKFGSTLTAPMIISTEPGSASSLDRNSLYEELSAEPLTSPKDPVFHIKHITLTREDLHSLCSGKNLTKNIVNCYMWAMKQENRNMLILKNDANKVVLGSTKFAKKILYQKPNADEFHSSCNLFTYDFLLLPIHEVYWGLLKVDMTENIVELCTSYDFKKVEEKLNKLFEFLGNELFHFEKREIVLDTWKFIRSQKFPLVNAFAKEDSGVYMLKQARNIALNANEELIPTKMEDYRREIFDTLSSYKNPEFMV</sequence>
<keyword evidence="7" id="KW-1185">Reference proteome</keyword>
<dbReference type="Pfam" id="PF02902">
    <property type="entry name" value="Peptidase_C48"/>
    <property type="match status" value="1"/>
</dbReference>
<keyword evidence="2" id="KW-0645">Protease</keyword>
<dbReference type="GO" id="GO:0008234">
    <property type="term" value="F:cysteine-type peptidase activity"/>
    <property type="evidence" value="ECO:0007669"/>
    <property type="project" value="InterPro"/>
</dbReference>
<comment type="caution">
    <text evidence="6">The sequence shown here is derived from an EMBL/GenBank/DDBJ whole genome shotgun (WGS) entry which is preliminary data.</text>
</comment>
<reference evidence="6" key="1">
    <citation type="submission" date="2021-09" db="EMBL/GenBank/DDBJ databases">
        <authorList>
            <consortium name="AG Swart"/>
            <person name="Singh M."/>
            <person name="Singh A."/>
            <person name="Seah K."/>
            <person name="Emmerich C."/>
        </authorList>
    </citation>
    <scope>NUCLEOTIDE SEQUENCE</scope>
    <source>
        <strain evidence="6">ATCC30299</strain>
    </source>
</reference>
<protein>
    <recommendedName>
        <fullName evidence="5">Ubiquitin-like protease family profile domain-containing protein</fullName>
    </recommendedName>
</protein>
<dbReference type="GO" id="GO:0006508">
    <property type="term" value="P:proteolysis"/>
    <property type="evidence" value="ECO:0007669"/>
    <property type="project" value="UniProtKB-KW"/>
</dbReference>
<evidence type="ECO:0000256" key="1">
    <source>
        <dbReference type="ARBA" id="ARBA00005234"/>
    </source>
</evidence>
<evidence type="ECO:0000256" key="3">
    <source>
        <dbReference type="ARBA" id="ARBA00022801"/>
    </source>
</evidence>
<feature type="domain" description="Ubiquitin-like protease family profile" evidence="5">
    <location>
        <begin position="161"/>
        <end position="335"/>
    </location>
</feature>
<gene>
    <name evidence="6" type="ORF">BSTOLATCC_MIC55839</name>
</gene>
<evidence type="ECO:0000256" key="4">
    <source>
        <dbReference type="SAM" id="MobiDB-lite"/>
    </source>
</evidence>
<dbReference type="Proteomes" id="UP001162131">
    <property type="component" value="Unassembled WGS sequence"/>
</dbReference>
<proteinExistence type="inferred from homology"/>
<organism evidence="6 7">
    <name type="scientific">Blepharisma stoltei</name>
    <dbReference type="NCBI Taxonomy" id="1481888"/>
    <lineage>
        <taxon>Eukaryota</taxon>
        <taxon>Sar</taxon>
        <taxon>Alveolata</taxon>
        <taxon>Ciliophora</taxon>
        <taxon>Postciliodesmatophora</taxon>
        <taxon>Heterotrichea</taxon>
        <taxon>Heterotrichida</taxon>
        <taxon>Blepharismidae</taxon>
        <taxon>Blepharisma</taxon>
    </lineage>
</organism>
<dbReference type="EMBL" id="CAJZBQ010000054">
    <property type="protein sequence ID" value="CAG9332393.1"/>
    <property type="molecule type" value="Genomic_DNA"/>
</dbReference>
<name>A0AAU9KGQ7_9CILI</name>
<dbReference type="InterPro" id="IPR038765">
    <property type="entry name" value="Papain-like_cys_pep_sf"/>
</dbReference>
<dbReference type="Gene3D" id="3.40.395.10">
    <property type="entry name" value="Adenoviral Proteinase, Chain A"/>
    <property type="match status" value="1"/>
</dbReference>
<feature type="region of interest" description="Disordered" evidence="4">
    <location>
        <begin position="24"/>
        <end position="46"/>
    </location>
</feature>
<dbReference type="AlphaFoldDB" id="A0AAU9KGQ7"/>
<dbReference type="InterPro" id="IPR003653">
    <property type="entry name" value="Peptidase_C48_C"/>
</dbReference>
<accession>A0AAU9KGQ7</accession>